<dbReference type="EMBL" id="JAUCMX010000006">
    <property type="protein sequence ID" value="KAK3543342.1"/>
    <property type="molecule type" value="Genomic_DNA"/>
</dbReference>
<name>A0AAE0V5T3_9TELE</name>
<dbReference type="InterPro" id="IPR015373">
    <property type="entry name" value="Interferon/interleukin_rcp_dom"/>
</dbReference>
<gene>
    <name evidence="5" type="ORF">QTP70_018064</name>
</gene>
<keyword evidence="6" id="KW-1185">Reference proteome</keyword>
<accession>A0AAE0V5T3</accession>
<feature type="compositionally biased region" description="Acidic residues" evidence="1">
    <location>
        <begin position="391"/>
        <end position="400"/>
    </location>
</feature>
<evidence type="ECO:0000256" key="1">
    <source>
        <dbReference type="SAM" id="MobiDB-lite"/>
    </source>
</evidence>
<dbReference type="InterPro" id="IPR013783">
    <property type="entry name" value="Ig-like_fold"/>
</dbReference>
<feature type="compositionally biased region" description="Polar residues" evidence="1">
    <location>
        <begin position="401"/>
        <end position="414"/>
    </location>
</feature>
<dbReference type="SUPFAM" id="SSF49265">
    <property type="entry name" value="Fibronectin type III"/>
    <property type="match status" value="2"/>
</dbReference>
<dbReference type="InterPro" id="IPR050650">
    <property type="entry name" value="Type-II_Cytokine-TF_Rcpt"/>
</dbReference>
<evidence type="ECO:0000256" key="2">
    <source>
        <dbReference type="SAM" id="Phobius"/>
    </source>
</evidence>
<dbReference type="GO" id="GO:0004896">
    <property type="term" value="F:cytokine receptor activity"/>
    <property type="evidence" value="ECO:0007669"/>
    <property type="project" value="TreeGrafter"/>
</dbReference>
<evidence type="ECO:0000313" key="6">
    <source>
        <dbReference type="Proteomes" id="UP001274896"/>
    </source>
</evidence>
<dbReference type="GO" id="GO:0005886">
    <property type="term" value="C:plasma membrane"/>
    <property type="evidence" value="ECO:0007669"/>
    <property type="project" value="TreeGrafter"/>
</dbReference>
<sequence>MCGHVPAPDNINMNSRHFVHLLKWEAGPGSPAGIHYSVIFRSYKNDWMTVDSCVEVRYPLLCNLTDVFSDPYDTYYINVTAFLGKEASAPVTCHPFRPVADTELEPPSMQVSLCNDSLCVHLRAPSQRLDEVYRKFHYTLNVTNEKGVQMFTRKTKGLGTIELNVVPGMQYCVSVVNIADQRPARETRVCSSQPAAVYYMDAVISVVLCLVALMIVVGVGQCAFRRHMKDDLPLILSSFSAPYKVQLFCPSVENLKCISLEPNTYKIVQFNEEDQEKEDEEVAYERLRGCEEVVFCEQISEETSSSLSRVPEIQLKHNHKPSTETCTNRNFLKEQTAPGLFAPHWEATSFQTTRQIITTHLFPLKTPISKLKMSDTKLLRYKKGDEPRHEEEEEEEEDSDNVNFFSLTLGGDQNSEQRDEAEEEEEQMENMLKVKPEVPLFVFEPPKPAMDIQPTSSEHTNKHISSSEEEEEEDTEEEDTFSGYMMRS</sequence>
<feature type="compositionally biased region" description="Acidic residues" evidence="1">
    <location>
        <begin position="419"/>
        <end position="428"/>
    </location>
</feature>
<organism evidence="5 6">
    <name type="scientific">Hemibagrus guttatus</name>
    <dbReference type="NCBI Taxonomy" id="175788"/>
    <lineage>
        <taxon>Eukaryota</taxon>
        <taxon>Metazoa</taxon>
        <taxon>Chordata</taxon>
        <taxon>Craniata</taxon>
        <taxon>Vertebrata</taxon>
        <taxon>Euteleostomi</taxon>
        <taxon>Actinopterygii</taxon>
        <taxon>Neopterygii</taxon>
        <taxon>Teleostei</taxon>
        <taxon>Ostariophysi</taxon>
        <taxon>Siluriformes</taxon>
        <taxon>Bagridae</taxon>
        <taxon>Hemibagrus</taxon>
    </lineage>
</organism>
<dbReference type="PANTHER" id="PTHR20859">
    <property type="entry name" value="INTERFERON/INTERLEUKIN RECEPTOR"/>
    <property type="match status" value="1"/>
</dbReference>
<keyword evidence="2" id="KW-1133">Transmembrane helix</keyword>
<evidence type="ECO:0000259" key="4">
    <source>
        <dbReference type="Pfam" id="PF09294"/>
    </source>
</evidence>
<dbReference type="InterPro" id="IPR003961">
    <property type="entry name" value="FN3_dom"/>
</dbReference>
<feature type="compositionally biased region" description="Acidic residues" evidence="1">
    <location>
        <begin position="467"/>
        <end position="480"/>
    </location>
</feature>
<keyword evidence="2" id="KW-0472">Membrane</keyword>
<dbReference type="Gene3D" id="2.60.40.10">
    <property type="entry name" value="Immunoglobulins"/>
    <property type="match status" value="1"/>
</dbReference>
<feature type="domain" description="Fibronectin type-III" evidence="3">
    <location>
        <begin position="4"/>
        <end position="88"/>
    </location>
</feature>
<evidence type="ECO:0000259" key="3">
    <source>
        <dbReference type="Pfam" id="PF01108"/>
    </source>
</evidence>
<reference evidence="5" key="1">
    <citation type="submission" date="2023-06" db="EMBL/GenBank/DDBJ databases">
        <title>Male Hemibagrus guttatus genome.</title>
        <authorList>
            <person name="Bian C."/>
        </authorList>
    </citation>
    <scope>NUCLEOTIDE SEQUENCE</scope>
    <source>
        <strain evidence="5">Male_cb2023</strain>
        <tissue evidence="5">Muscle</tissue>
    </source>
</reference>
<feature type="region of interest" description="Disordered" evidence="1">
    <location>
        <begin position="382"/>
        <end position="488"/>
    </location>
</feature>
<dbReference type="Pfam" id="PF09294">
    <property type="entry name" value="Interfer-bind"/>
    <property type="match status" value="1"/>
</dbReference>
<feature type="domain" description="Interferon/interleukin receptor" evidence="4">
    <location>
        <begin position="102"/>
        <end position="192"/>
    </location>
</feature>
<keyword evidence="2" id="KW-0812">Transmembrane</keyword>
<dbReference type="Proteomes" id="UP001274896">
    <property type="component" value="Unassembled WGS sequence"/>
</dbReference>
<dbReference type="AlphaFoldDB" id="A0AAE0V5T3"/>
<comment type="caution">
    <text evidence="5">The sequence shown here is derived from an EMBL/GenBank/DDBJ whole genome shotgun (WGS) entry which is preliminary data.</text>
</comment>
<protein>
    <submittedName>
        <fullName evidence="5">Uncharacterized protein</fullName>
    </submittedName>
</protein>
<proteinExistence type="predicted"/>
<dbReference type="Pfam" id="PF01108">
    <property type="entry name" value="Tissue_fac"/>
    <property type="match status" value="1"/>
</dbReference>
<dbReference type="InterPro" id="IPR036116">
    <property type="entry name" value="FN3_sf"/>
</dbReference>
<evidence type="ECO:0000313" key="5">
    <source>
        <dbReference type="EMBL" id="KAK3543342.1"/>
    </source>
</evidence>
<feature type="transmembrane region" description="Helical" evidence="2">
    <location>
        <begin position="196"/>
        <end position="219"/>
    </location>
</feature>
<dbReference type="PANTHER" id="PTHR20859:SF93">
    <property type="entry name" value="CYTOKINE RECEPTOR FAMILY MEMBER B12-RELATED"/>
    <property type="match status" value="1"/>
</dbReference>